<name>A0A1K2HAM4_9LACT</name>
<keyword evidence="3" id="KW-0547">Nucleotide-binding</keyword>
<feature type="domain" description="ABC transporter" evidence="5">
    <location>
        <begin position="4"/>
        <end position="243"/>
    </location>
</feature>
<accession>A0A1K2HAM4</accession>
<evidence type="ECO:0000313" key="8">
    <source>
        <dbReference type="Proteomes" id="UP000185655"/>
    </source>
</evidence>
<dbReference type="Gene3D" id="3.40.50.300">
    <property type="entry name" value="P-loop containing nucleotide triphosphate hydrolases"/>
    <property type="match status" value="1"/>
</dbReference>
<protein>
    <submittedName>
        <fullName evidence="7">Iron complex transport system ATP-binding protein</fullName>
    </submittedName>
    <submittedName>
        <fullName evidence="6">Molybdenum ABC transporter ATP-binding protein</fullName>
    </submittedName>
</protein>
<reference evidence="6 9" key="1">
    <citation type="submission" date="2014-12" db="EMBL/GenBank/DDBJ databases">
        <title>Draft genome sequences of 10 type strains of Lactococcus.</title>
        <authorList>
            <person name="Sun Z."/>
            <person name="Zhong Z."/>
            <person name="Liu W."/>
            <person name="Zhang W."/>
            <person name="Zhang H."/>
        </authorList>
    </citation>
    <scope>NUCLEOTIDE SEQUENCE [LARGE SCALE GENOMIC DNA]</scope>
    <source>
        <strain evidence="6 9">DSM 22330</strain>
    </source>
</reference>
<dbReference type="AlphaFoldDB" id="A0A1K2HAM4"/>
<dbReference type="GO" id="GO:0016887">
    <property type="term" value="F:ATP hydrolysis activity"/>
    <property type="evidence" value="ECO:0007669"/>
    <property type="project" value="InterPro"/>
</dbReference>
<dbReference type="SUPFAM" id="SSF52540">
    <property type="entry name" value="P-loop containing nucleoside triphosphate hydrolases"/>
    <property type="match status" value="1"/>
</dbReference>
<keyword evidence="9" id="KW-1185">Reference proteome</keyword>
<evidence type="ECO:0000256" key="2">
    <source>
        <dbReference type="ARBA" id="ARBA00022448"/>
    </source>
</evidence>
<dbReference type="Proteomes" id="UP000185655">
    <property type="component" value="Unassembled WGS sequence"/>
</dbReference>
<reference evidence="7 8" key="2">
    <citation type="submission" date="2016-11" db="EMBL/GenBank/DDBJ databases">
        <authorList>
            <person name="Jaros S."/>
            <person name="Januszkiewicz K."/>
            <person name="Wedrychowicz H."/>
        </authorList>
    </citation>
    <scope>NUCLEOTIDE SEQUENCE [LARGE SCALE GENOMIC DNA]</scope>
    <source>
        <strain evidence="7 8">DSM 22330</strain>
    </source>
</reference>
<dbReference type="PROSITE" id="PS50893">
    <property type="entry name" value="ABC_TRANSPORTER_2"/>
    <property type="match status" value="1"/>
</dbReference>
<dbReference type="PANTHER" id="PTHR43553:SF3">
    <property type="entry name" value="ABC TRANSPORTER ATP-BINDING PROTEIN MODF"/>
    <property type="match status" value="1"/>
</dbReference>
<dbReference type="CDD" id="cd00267">
    <property type="entry name" value="ABC_ATPase"/>
    <property type="match status" value="1"/>
</dbReference>
<dbReference type="STRING" id="1122154.SAMN02746068_00987"/>
<dbReference type="EMBL" id="FPKS01000004">
    <property type="protein sequence ID" value="SFZ73900.1"/>
    <property type="molecule type" value="Genomic_DNA"/>
</dbReference>
<evidence type="ECO:0000256" key="1">
    <source>
        <dbReference type="ARBA" id="ARBA00005417"/>
    </source>
</evidence>
<dbReference type="GO" id="GO:0005524">
    <property type="term" value="F:ATP binding"/>
    <property type="evidence" value="ECO:0007669"/>
    <property type="project" value="UniProtKB-KW"/>
</dbReference>
<evidence type="ECO:0000256" key="3">
    <source>
        <dbReference type="ARBA" id="ARBA00022741"/>
    </source>
</evidence>
<dbReference type="OrthoDB" id="9789994at2"/>
<dbReference type="InterPro" id="IPR050095">
    <property type="entry name" value="ECF_ABC_transporter_ATP-bd"/>
</dbReference>
<dbReference type="EMBL" id="JXJT01000001">
    <property type="protein sequence ID" value="PCS04809.1"/>
    <property type="molecule type" value="Genomic_DNA"/>
</dbReference>
<dbReference type="InterPro" id="IPR003439">
    <property type="entry name" value="ABC_transporter-like_ATP-bd"/>
</dbReference>
<keyword evidence="4 7" id="KW-0067">ATP-binding</keyword>
<evidence type="ECO:0000259" key="5">
    <source>
        <dbReference type="PROSITE" id="PS50893"/>
    </source>
</evidence>
<dbReference type="InterPro" id="IPR003593">
    <property type="entry name" value="AAA+_ATPase"/>
</dbReference>
<dbReference type="InterPro" id="IPR027417">
    <property type="entry name" value="P-loop_NTPase"/>
</dbReference>
<dbReference type="SMART" id="SM00382">
    <property type="entry name" value="AAA"/>
    <property type="match status" value="1"/>
</dbReference>
<dbReference type="GO" id="GO:0042626">
    <property type="term" value="F:ATPase-coupled transmembrane transporter activity"/>
    <property type="evidence" value="ECO:0007669"/>
    <property type="project" value="TreeGrafter"/>
</dbReference>
<evidence type="ECO:0000313" key="9">
    <source>
        <dbReference type="Proteomes" id="UP000218979"/>
    </source>
</evidence>
<evidence type="ECO:0000313" key="7">
    <source>
        <dbReference type="EMBL" id="SFZ73900.1"/>
    </source>
</evidence>
<evidence type="ECO:0000313" key="6">
    <source>
        <dbReference type="EMBL" id="PCS04809.1"/>
    </source>
</evidence>
<dbReference type="Proteomes" id="UP000218979">
    <property type="component" value="Unassembled WGS sequence"/>
</dbReference>
<dbReference type="InterPro" id="IPR017871">
    <property type="entry name" value="ABC_transporter-like_CS"/>
</dbReference>
<gene>
    <name evidence="6" type="ORF">RR45_GL000128</name>
    <name evidence="7" type="ORF">SAMN02746068_00987</name>
</gene>
<dbReference type="Pfam" id="PF00005">
    <property type="entry name" value="ABC_tran"/>
    <property type="match status" value="1"/>
</dbReference>
<dbReference type="PROSITE" id="PS00211">
    <property type="entry name" value="ABC_TRANSPORTER_1"/>
    <property type="match status" value="1"/>
</dbReference>
<keyword evidence="2" id="KW-0813">Transport</keyword>
<dbReference type="GO" id="GO:0043190">
    <property type="term" value="C:ATP-binding cassette (ABC) transporter complex"/>
    <property type="evidence" value="ECO:0007669"/>
    <property type="project" value="TreeGrafter"/>
</dbReference>
<comment type="similarity">
    <text evidence="1">Belongs to the ABC transporter superfamily.</text>
</comment>
<dbReference type="RefSeq" id="WP_031366228.1">
    <property type="nucleotide sequence ID" value="NZ_FPKS01000004.1"/>
</dbReference>
<sequence length="260" mass="29350">MAIINMKNVDFVRNQQYILKNINWTVDKNEHWAILGLNGSGKSSLLKLIMAENWKTTGDLTVLGTRFGIDRIPELRAKIGIVGSFIAERFRPDIIAENLVLTGRYNSSMLYRAFSETDLDDARSLMHQIGAAPLIGRIYGTLSQGEKQLLLIARSLILQPQILILDEATSGLDLFAKARLLEQLHHITQLENGPTLLYITHHPDEITPDFQKVMLLRQGQIVRSGTPHELLTETVLSDFYQMPVTVNIVNNSYFVLPKKS</sequence>
<organism evidence="7 8">
    <name type="scientific">Pseudolactococcus chungangensis CAU 28 = DSM 22330</name>
    <dbReference type="NCBI Taxonomy" id="1122154"/>
    <lineage>
        <taxon>Bacteria</taxon>
        <taxon>Bacillati</taxon>
        <taxon>Bacillota</taxon>
        <taxon>Bacilli</taxon>
        <taxon>Lactobacillales</taxon>
        <taxon>Streptococcaceae</taxon>
        <taxon>Pseudolactococcus</taxon>
    </lineage>
</organism>
<proteinExistence type="inferred from homology"/>
<evidence type="ECO:0000256" key="4">
    <source>
        <dbReference type="ARBA" id="ARBA00022840"/>
    </source>
</evidence>
<dbReference type="PANTHER" id="PTHR43553">
    <property type="entry name" value="HEAVY METAL TRANSPORTER"/>
    <property type="match status" value="1"/>
</dbReference>